<dbReference type="EMBL" id="JANAWD010000112">
    <property type="protein sequence ID" value="KAJ3486726.1"/>
    <property type="molecule type" value="Genomic_DNA"/>
</dbReference>
<keyword evidence="3" id="KW-1185">Reference proteome</keyword>
<sequence>MATRGTPSHFNIGRGNGRGRGRGRGHTGRRGGGFSGRPLVRELHEGLDPSPLETLTTPEDDPLTDYQITDLTYIGSYNWIDEQTNTIIVPAESKNELIDWTSVDFVTDRNNLRKLLQWVRSEAGKPFRIDLQLAGNRTVLMSRWEARTACWYNKDQNPTYGFNFEDATTQPVRGCENAKAHHRIVKYELGIFTMVVRFEVDAYVPDAEAAVDPVTGSVDALLEQMAGLSVSSASTTVTDATIRVARGGEYVAQSTIAELTTRSETNSTYNWPRSYPQLYLSQTPHYHFAVHSKGKFIHLKKYDLQGIELEGEREKLQGDFRKLVAALTVIQDMVIAGGQEGRYSLIYENRELKVYRRSRQGNLLPDDVVTRFED</sequence>
<organism evidence="2 3">
    <name type="scientific">Meripilus lineatus</name>
    <dbReference type="NCBI Taxonomy" id="2056292"/>
    <lineage>
        <taxon>Eukaryota</taxon>
        <taxon>Fungi</taxon>
        <taxon>Dikarya</taxon>
        <taxon>Basidiomycota</taxon>
        <taxon>Agaricomycotina</taxon>
        <taxon>Agaricomycetes</taxon>
        <taxon>Polyporales</taxon>
        <taxon>Meripilaceae</taxon>
        <taxon>Meripilus</taxon>
    </lineage>
</organism>
<evidence type="ECO:0000256" key="1">
    <source>
        <dbReference type="SAM" id="MobiDB-lite"/>
    </source>
</evidence>
<feature type="region of interest" description="Disordered" evidence="1">
    <location>
        <begin position="1"/>
        <end position="39"/>
    </location>
</feature>
<name>A0AAD5V5S5_9APHY</name>
<gene>
    <name evidence="2" type="ORF">NLI96_g4015</name>
</gene>
<evidence type="ECO:0000313" key="2">
    <source>
        <dbReference type="EMBL" id="KAJ3486726.1"/>
    </source>
</evidence>
<protein>
    <submittedName>
        <fullName evidence="2">Uncharacterized protein</fullName>
    </submittedName>
</protein>
<accession>A0AAD5V5S5</accession>
<dbReference type="AlphaFoldDB" id="A0AAD5V5S5"/>
<comment type="caution">
    <text evidence="2">The sequence shown here is derived from an EMBL/GenBank/DDBJ whole genome shotgun (WGS) entry which is preliminary data.</text>
</comment>
<feature type="compositionally biased region" description="Basic residues" evidence="1">
    <location>
        <begin position="17"/>
        <end position="29"/>
    </location>
</feature>
<dbReference type="PANTHER" id="PTHR35179:SF2">
    <property type="entry name" value="START DOMAIN-CONTAINING PROTEIN"/>
    <property type="match status" value="1"/>
</dbReference>
<dbReference type="Proteomes" id="UP001212997">
    <property type="component" value="Unassembled WGS sequence"/>
</dbReference>
<reference evidence="2" key="1">
    <citation type="submission" date="2022-07" db="EMBL/GenBank/DDBJ databases">
        <title>Genome Sequence of Physisporinus lineatus.</title>
        <authorList>
            <person name="Buettner E."/>
        </authorList>
    </citation>
    <scope>NUCLEOTIDE SEQUENCE</scope>
    <source>
        <strain evidence="2">VT162</strain>
    </source>
</reference>
<proteinExistence type="predicted"/>
<evidence type="ECO:0000313" key="3">
    <source>
        <dbReference type="Proteomes" id="UP001212997"/>
    </source>
</evidence>
<dbReference type="PANTHER" id="PTHR35179">
    <property type="entry name" value="PROTEIN CBG02620"/>
    <property type="match status" value="1"/>
</dbReference>